<dbReference type="GO" id="GO:0043565">
    <property type="term" value="F:sequence-specific DNA binding"/>
    <property type="evidence" value="ECO:0007669"/>
    <property type="project" value="InterPro"/>
</dbReference>
<dbReference type="AlphaFoldDB" id="A0A2M9ZJU8"/>
<dbReference type="PANTHER" id="PTHR43280">
    <property type="entry name" value="ARAC-FAMILY TRANSCRIPTIONAL REGULATOR"/>
    <property type="match status" value="1"/>
</dbReference>
<evidence type="ECO:0000313" key="8">
    <source>
        <dbReference type="Proteomes" id="UP000231990"/>
    </source>
</evidence>
<keyword evidence="1" id="KW-0805">Transcription regulation</keyword>
<feature type="domain" description="HTH araC/xylS-type" evidence="4">
    <location>
        <begin position="187"/>
        <end position="285"/>
    </location>
</feature>
<dbReference type="SUPFAM" id="SSF46689">
    <property type="entry name" value="Homeodomain-like"/>
    <property type="match status" value="2"/>
</dbReference>
<dbReference type="Pfam" id="PF22200">
    <property type="entry name" value="ExsA_N"/>
    <property type="match status" value="1"/>
</dbReference>
<reference evidence="7 8" key="1">
    <citation type="submission" date="2017-07" db="EMBL/GenBank/DDBJ databases">
        <title>Leptospira spp. isolated from tropical soils.</title>
        <authorList>
            <person name="Thibeaux R."/>
            <person name="Iraola G."/>
            <person name="Ferres I."/>
            <person name="Bierque E."/>
            <person name="Girault D."/>
            <person name="Soupe-Gilbert M.-E."/>
            <person name="Picardeau M."/>
            <person name="Goarant C."/>
        </authorList>
    </citation>
    <scope>NUCLEOTIDE SEQUENCE [LARGE SCALE GENOMIC DNA]</scope>
    <source>
        <strain evidence="6 8">FH1-B-B1</strain>
        <strain evidence="5 7">FH1-B-C1</strain>
    </source>
</reference>
<evidence type="ECO:0000313" key="7">
    <source>
        <dbReference type="Proteomes" id="UP000231962"/>
    </source>
</evidence>
<dbReference type="InterPro" id="IPR020449">
    <property type="entry name" value="Tscrpt_reg_AraC-type_HTH"/>
</dbReference>
<dbReference type="InterPro" id="IPR009057">
    <property type="entry name" value="Homeodomain-like_sf"/>
</dbReference>
<dbReference type="SMART" id="SM00342">
    <property type="entry name" value="HTH_ARAC"/>
    <property type="match status" value="1"/>
</dbReference>
<dbReference type="EMBL" id="NPDZ01000010">
    <property type="protein sequence ID" value="PJZ72335.1"/>
    <property type="molecule type" value="Genomic_DNA"/>
</dbReference>
<sequence length="290" mass="33773">MFIVPQHLSNTPNVECLAANLNSGIYYKDLEKPVIRSEVFVSSLSLSVVLKGDKRISSFEGEEIPIDEGEIVLMPKDLYMVTDLLPVQNRFESFIFFFSQDIVDEFLASKSVRLLTNSDREMLFHLPYSQSIDLFLTNLRSLFKGVKRGKKDLLRWKLLELLQLVTIEDKSETFISYLLSNSVKKERDLQEFMNKNYDKPLSVEDYADLTGRSLSTFQREFKKMFHCPPGQWLLDKRMEKARSILEKGNTTVTDVAFEIGYENISHFIKAYKQKYNISPKQFLLQRKMSV</sequence>
<comment type="caution">
    <text evidence="6">The sequence shown here is derived from an EMBL/GenBank/DDBJ whole genome shotgun (WGS) entry which is preliminary data.</text>
</comment>
<dbReference type="PRINTS" id="PR00032">
    <property type="entry name" value="HTHARAC"/>
</dbReference>
<dbReference type="PROSITE" id="PS00041">
    <property type="entry name" value="HTH_ARAC_FAMILY_1"/>
    <property type="match status" value="1"/>
</dbReference>
<evidence type="ECO:0000256" key="2">
    <source>
        <dbReference type="ARBA" id="ARBA00023125"/>
    </source>
</evidence>
<dbReference type="Pfam" id="PF12833">
    <property type="entry name" value="HTH_18"/>
    <property type="match status" value="1"/>
</dbReference>
<dbReference type="PROSITE" id="PS01124">
    <property type="entry name" value="HTH_ARAC_FAMILY_2"/>
    <property type="match status" value="1"/>
</dbReference>
<dbReference type="InterPro" id="IPR018062">
    <property type="entry name" value="HTH_AraC-typ_CS"/>
</dbReference>
<dbReference type="RefSeq" id="WP_100714336.1">
    <property type="nucleotide sequence ID" value="NZ_NPDY01000011.1"/>
</dbReference>
<dbReference type="EMBL" id="NPDY01000011">
    <property type="protein sequence ID" value="PJZ69283.1"/>
    <property type="molecule type" value="Genomic_DNA"/>
</dbReference>
<evidence type="ECO:0000313" key="5">
    <source>
        <dbReference type="EMBL" id="PJZ69283.1"/>
    </source>
</evidence>
<dbReference type="PANTHER" id="PTHR43280:SF2">
    <property type="entry name" value="HTH-TYPE TRANSCRIPTIONAL REGULATOR EXSA"/>
    <property type="match status" value="1"/>
</dbReference>
<proteinExistence type="predicted"/>
<evidence type="ECO:0000256" key="1">
    <source>
        <dbReference type="ARBA" id="ARBA00023015"/>
    </source>
</evidence>
<keyword evidence="2" id="KW-0238">DNA-binding</keyword>
<gene>
    <name evidence="5" type="ORF">CH360_12290</name>
    <name evidence="6" type="ORF">CH373_14330</name>
</gene>
<dbReference type="Proteomes" id="UP000231990">
    <property type="component" value="Unassembled WGS sequence"/>
</dbReference>
<dbReference type="GO" id="GO:0003700">
    <property type="term" value="F:DNA-binding transcription factor activity"/>
    <property type="evidence" value="ECO:0007669"/>
    <property type="project" value="InterPro"/>
</dbReference>
<dbReference type="InterPro" id="IPR054015">
    <property type="entry name" value="ExsA-like_N"/>
</dbReference>
<name>A0A2M9ZJU8_9LEPT</name>
<accession>A0A2M9ZJU8</accession>
<evidence type="ECO:0000313" key="6">
    <source>
        <dbReference type="EMBL" id="PJZ72335.1"/>
    </source>
</evidence>
<keyword evidence="3" id="KW-0804">Transcription</keyword>
<dbReference type="Proteomes" id="UP000231962">
    <property type="component" value="Unassembled WGS sequence"/>
</dbReference>
<protein>
    <recommendedName>
        <fullName evidence="4">HTH araC/xylS-type domain-containing protein</fullName>
    </recommendedName>
</protein>
<keyword evidence="7" id="KW-1185">Reference proteome</keyword>
<evidence type="ECO:0000256" key="3">
    <source>
        <dbReference type="ARBA" id="ARBA00023163"/>
    </source>
</evidence>
<evidence type="ECO:0000259" key="4">
    <source>
        <dbReference type="PROSITE" id="PS01124"/>
    </source>
</evidence>
<dbReference type="Gene3D" id="1.10.10.60">
    <property type="entry name" value="Homeodomain-like"/>
    <property type="match status" value="2"/>
</dbReference>
<dbReference type="InterPro" id="IPR018060">
    <property type="entry name" value="HTH_AraC"/>
</dbReference>
<dbReference type="OrthoDB" id="320050at2"/>
<organism evidence="6 8">
    <name type="scientific">Leptospira perolatii</name>
    <dbReference type="NCBI Taxonomy" id="2023191"/>
    <lineage>
        <taxon>Bacteria</taxon>
        <taxon>Pseudomonadati</taxon>
        <taxon>Spirochaetota</taxon>
        <taxon>Spirochaetia</taxon>
        <taxon>Leptospirales</taxon>
        <taxon>Leptospiraceae</taxon>
        <taxon>Leptospira</taxon>
    </lineage>
</organism>